<dbReference type="Gene3D" id="1.10.443.10">
    <property type="entry name" value="Intergrase catalytic core"/>
    <property type="match status" value="1"/>
</dbReference>
<gene>
    <name evidence="2" type="ORF">IEI95_000590</name>
</gene>
<dbReference type="GO" id="GO:0015074">
    <property type="term" value="P:DNA integration"/>
    <property type="evidence" value="ECO:0007669"/>
    <property type="project" value="InterPro"/>
</dbReference>
<evidence type="ECO:0000256" key="1">
    <source>
        <dbReference type="ARBA" id="ARBA00023172"/>
    </source>
</evidence>
<reference evidence="2" key="1">
    <citation type="submission" date="2020-11" db="EMBL/GenBank/DDBJ databases">
        <title>Agrobacterium vitis strain K377 genome.</title>
        <authorList>
            <person name="Xi H."/>
        </authorList>
    </citation>
    <scope>NUCLEOTIDE SEQUENCE</scope>
    <source>
        <strain evidence="2">K377</strain>
        <plasmid evidence="2">unnamed1</plasmid>
    </source>
</reference>
<dbReference type="InterPro" id="IPR013762">
    <property type="entry name" value="Integrase-like_cat_sf"/>
</dbReference>
<name>A0AAE2R8N9_AGRVI</name>
<dbReference type="GO" id="GO:0006310">
    <property type="term" value="P:DNA recombination"/>
    <property type="evidence" value="ECO:0007669"/>
    <property type="project" value="UniProtKB-KW"/>
</dbReference>
<dbReference type="EMBL" id="JACXXJ020000001">
    <property type="protein sequence ID" value="MBF2712764.1"/>
    <property type="molecule type" value="Genomic_DNA"/>
</dbReference>
<dbReference type="RefSeq" id="WP_194415522.1">
    <property type="nucleotide sequence ID" value="NZ_JACXXJ020000001.1"/>
</dbReference>
<dbReference type="GO" id="GO:0003677">
    <property type="term" value="F:DNA binding"/>
    <property type="evidence" value="ECO:0007669"/>
    <property type="project" value="InterPro"/>
</dbReference>
<protein>
    <submittedName>
        <fullName evidence="2">Integrase</fullName>
    </submittedName>
</protein>
<proteinExistence type="predicted"/>
<keyword evidence="2" id="KW-0614">Plasmid</keyword>
<sequence>MSAQAQQISHSHVLRPISSRSFWSDPQWHFDKARADLRSYQFLIDWAFAQPDGSCFTDERWRHWLEDARAFIWSLHVDPPSGRRQARPRTLVTISLKLRLLIRWMADQSMRGFDELDRDTAEQFMQHVAGRQTQSGASIRPSTRQAYANLLITLYQQRAKLASPPPESPFGDERASRFSGFHRHTVRRLPFTPDAIAVPLISAAIRLIGQPADDVVALRDRVFPVRLDAQGQSLFIHRATVRTLVSSFHFSTPDGEEAPWHAPLSGLKELRLLINRIQEACFVAIAYLVGARVSEILTLEAGCIEEHFSADGSEAFAYLRGRIFKTAAGETGTQHLWPAPPPVRRAVEVLHRLSELHRAETGRSELWLSLAGRGIIDARTPDVITAASLIIRLNERFAPFVDLPRNEDGSFWHLTTHQGRKTFARFVGKRDRTGLHALQHHFGHVTRIMTDSAYVGTDFDLGELVDAQTLEETRNALEETRNALEELLTSARLGGKAGRLMSSRSRFRGRTRDGEVAAYVDFLIEDSGMRLGVCDWGYCVYRAETAACMGDECGPNPLWRTESTCASCANFAVSDRHRPVWQARLERNLALIGDQRLDQASRALARTRIAECERILSDLSATGGSHGEGT</sequence>
<geneLocation type="plasmid" evidence="2">
    <name>unnamed1</name>
</geneLocation>
<dbReference type="InterPro" id="IPR011010">
    <property type="entry name" value="DNA_brk_join_enz"/>
</dbReference>
<dbReference type="Proteomes" id="UP000655037">
    <property type="component" value="Unassembled WGS sequence"/>
</dbReference>
<evidence type="ECO:0000313" key="2">
    <source>
        <dbReference type="EMBL" id="MBF2712764.1"/>
    </source>
</evidence>
<dbReference type="SUPFAM" id="SSF56349">
    <property type="entry name" value="DNA breaking-rejoining enzymes"/>
    <property type="match status" value="1"/>
</dbReference>
<organism evidence="2 3">
    <name type="scientific">Agrobacterium vitis</name>
    <name type="common">Rhizobium vitis</name>
    <dbReference type="NCBI Taxonomy" id="373"/>
    <lineage>
        <taxon>Bacteria</taxon>
        <taxon>Pseudomonadati</taxon>
        <taxon>Pseudomonadota</taxon>
        <taxon>Alphaproteobacteria</taxon>
        <taxon>Hyphomicrobiales</taxon>
        <taxon>Rhizobiaceae</taxon>
        <taxon>Rhizobium/Agrobacterium group</taxon>
        <taxon>Agrobacterium</taxon>
    </lineage>
</organism>
<dbReference type="AlphaFoldDB" id="A0AAE2R8N9"/>
<accession>A0AAE2R8N9</accession>
<keyword evidence="1" id="KW-0233">DNA recombination</keyword>
<evidence type="ECO:0000313" key="3">
    <source>
        <dbReference type="Proteomes" id="UP000655037"/>
    </source>
</evidence>
<comment type="caution">
    <text evidence="2">The sequence shown here is derived from an EMBL/GenBank/DDBJ whole genome shotgun (WGS) entry which is preliminary data.</text>
</comment>